<keyword evidence="2 5" id="KW-0812">Transmembrane</keyword>
<dbReference type="GO" id="GO:0016020">
    <property type="term" value="C:membrane"/>
    <property type="evidence" value="ECO:0007669"/>
    <property type="project" value="UniProtKB-SubCell"/>
</dbReference>
<keyword evidence="4 5" id="KW-0472">Membrane</keyword>
<protein>
    <submittedName>
        <fullName evidence="7">MMPL domain-containing protein</fullName>
    </submittedName>
</protein>
<dbReference type="InterPro" id="IPR051119">
    <property type="entry name" value="Nematode_SR-like"/>
</dbReference>
<organism evidence="6 7">
    <name type="scientific">Haemonchus contortus</name>
    <name type="common">Barber pole worm</name>
    <dbReference type="NCBI Taxonomy" id="6289"/>
    <lineage>
        <taxon>Eukaryota</taxon>
        <taxon>Metazoa</taxon>
        <taxon>Ecdysozoa</taxon>
        <taxon>Nematoda</taxon>
        <taxon>Chromadorea</taxon>
        <taxon>Rhabditida</taxon>
        <taxon>Rhabditina</taxon>
        <taxon>Rhabditomorpha</taxon>
        <taxon>Strongyloidea</taxon>
        <taxon>Trichostrongylidae</taxon>
        <taxon>Haemonchus</taxon>
    </lineage>
</organism>
<reference evidence="7" key="1">
    <citation type="submission" date="2020-12" db="UniProtKB">
        <authorList>
            <consortium name="WormBaseParasite"/>
        </authorList>
    </citation>
    <scope>IDENTIFICATION</scope>
    <source>
        <strain evidence="7">MHco3</strain>
    </source>
</reference>
<evidence type="ECO:0000313" key="6">
    <source>
        <dbReference type="Proteomes" id="UP000025227"/>
    </source>
</evidence>
<evidence type="ECO:0000256" key="3">
    <source>
        <dbReference type="ARBA" id="ARBA00022989"/>
    </source>
</evidence>
<evidence type="ECO:0000313" key="7">
    <source>
        <dbReference type="WBParaSite" id="HCON_00175330-00001"/>
    </source>
</evidence>
<keyword evidence="3 5" id="KW-1133">Transmembrane helix</keyword>
<evidence type="ECO:0000256" key="5">
    <source>
        <dbReference type="SAM" id="Phobius"/>
    </source>
</evidence>
<dbReference type="WBParaSite" id="HCON_00175330-00001">
    <property type="protein sequence ID" value="HCON_00175330-00001"/>
    <property type="gene ID" value="HCON_00175330"/>
</dbReference>
<proteinExistence type="predicted"/>
<comment type="subcellular location">
    <subcellularLocation>
        <location evidence="1">Membrane</location>
        <topology evidence="1">Multi-pass membrane protein</topology>
    </subcellularLocation>
</comment>
<keyword evidence="6" id="KW-1185">Reference proteome</keyword>
<dbReference type="PANTHER" id="PTHR31627:SF42">
    <property type="entry name" value="G_PROTEIN_RECEP_F1_2 DOMAIN-CONTAINING PROTEIN-RELATED"/>
    <property type="match status" value="1"/>
</dbReference>
<evidence type="ECO:0000256" key="4">
    <source>
        <dbReference type="ARBA" id="ARBA00023136"/>
    </source>
</evidence>
<name>A0A7I4Z2W3_HAECO</name>
<dbReference type="PANTHER" id="PTHR31627">
    <property type="entry name" value="SERPENTINE RECEPTOR CLASS GAMMA-RELATED"/>
    <property type="match status" value="1"/>
</dbReference>
<feature type="transmembrane region" description="Helical" evidence="5">
    <location>
        <begin position="60"/>
        <end position="78"/>
    </location>
</feature>
<dbReference type="AlphaFoldDB" id="A0A7I4Z2W3"/>
<dbReference type="Proteomes" id="UP000025227">
    <property type="component" value="Unplaced"/>
</dbReference>
<sequence>WRRLSKTDGWSKHRHHDKGLLLYAVAVFLGSLLMCIQQIAYGITVLTGGVAMLQWLLMQFFWLNDLMVSIPPISLLLLSSDLRQKILDPFGRTKNTIVTVTVSRS</sequence>
<accession>A0A7I4Z2W3</accession>
<feature type="transmembrane region" description="Helical" evidence="5">
    <location>
        <begin position="20"/>
        <end position="40"/>
    </location>
</feature>
<evidence type="ECO:0000256" key="1">
    <source>
        <dbReference type="ARBA" id="ARBA00004141"/>
    </source>
</evidence>
<evidence type="ECO:0000256" key="2">
    <source>
        <dbReference type="ARBA" id="ARBA00022692"/>
    </source>
</evidence>